<dbReference type="AlphaFoldDB" id="A0A1M5GSX4"/>
<accession>A0A1M5GSX4</accession>
<sequence length="157" mass="17271">MKTNVVTLELVRSYYPSGTNGNIYAGGALVCHSIELPWKDNQHRVSCIPEGTYAIGRRFSPKFGWHLEVKDVPARSNILVHPANDALHELKGCIAPVSQLSGAGKGVRSRLAMEKLCALLFPVLENKTTVMITIKSENHEPHTKILSPHPVLLQEVA</sequence>
<gene>
    <name evidence="2" type="ORF">SAMN02745131_04218</name>
</gene>
<keyword evidence="3" id="KW-1185">Reference proteome</keyword>
<evidence type="ECO:0000313" key="2">
    <source>
        <dbReference type="EMBL" id="SHG06718.1"/>
    </source>
</evidence>
<dbReference type="Proteomes" id="UP000184048">
    <property type="component" value="Unassembled WGS sequence"/>
</dbReference>
<protein>
    <recommendedName>
        <fullName evidence="1">DUF5675 domain-containing protein</fullName>
    </recommendedName>
</protein>
<evidence type="ECO:0000313" key="3">
    <source>
        <dbReference type="Proteomes" id="UP000184048"/>
    </source>
</evidence>
<proteinExistence type="predicted"/>
<evidence type="ECO:0000259" key="1">
    <source>
        <dbReference type="Pfam" id="PF18925"/>
    </source>
</evidence>
<name>A0A1M5GSX4_9BACT</name>
<reference evidence="2 3" key="1">
    <citation type="submission" date="2016-11" db="EMBL/GenBank/DDBJ databases">
        <authorList>
            <person name="Jaros S."/>
            <person name="Januszkiewicz K."/>
            <person name="Wedrychowicz H."/>
        </authorList>
    </citation>
    <scope>NUCLEOTIDE SEQUENCE [LARGE SCALE GENOMIC DNA]</scope>
    <source>
        <strain evidence="2 3">DSM 18119</strain>
    </source>
</reference>
<feature type="domain" description="DUF5675" evidence="1">
    <location>
        <begin position="10"/>
        <end position="119"/>
    </location>
</feature>
<dbReference type="STRING" id="1121884.SAMN02745131_04218"/>
<dbReference type="Pfam" id="PF18925">
    <property type="entry name" value="DUF5675"/>
    <property type="match status" value="1"/>
</dbReference>
<dbReference type="InterPro" id="IPR043732">
    <property type="entry name" value="DUF5675"/>
</dbReference>
<organism evidence="2 3">
    <name type="scientific">Flavisolibacter ginsengisoli DSM 18119</name>
    <dbReference type="NCBI Taxonomy" id="1121884"/>
    <lineage>
        <taxon>Bacteria</taxon>
        <taxon>Pseudomonadati</taxon>
        <taxon>Bacteroidota</taxon>
        <taxon>Chitinophagia</taxon>
        <taxon>Chitinophagales</taxon>
        <taxon>Chitinophagaceae</taxon>
        <taxon>Flavisolibacter</taxon>
    </lineage>
</organism>
<dbReference type="RefSeq" id="WP_217653047.1">
    <property type="nucleotide sequence ID" value="NZ_FQUU01000045.1"/>
</dbReference>
<dbReference type="EMBL" id="FQUU01000045">
    <property type="protein sequence ID" value="SHG06718.1"/>
    <property type="molecule type" value="Genomic_DNA"/>
</dbReference>